<dbReference type="Proteomes" id="UP000712600">
    <property type="component" value="Unassembled WGS sequence"/>
</dbReference>
<evidence type="ECO:0000313" key="1">
    <source>
        <dbReference type="EMBL" id="KAF3556079.1"/>
    </source>
</evidence>
<sequence length="65" mass="7514">MQRRTLFRPYRSQCSEWRVGLSSVATLRPSCVRAWSLCSDRAWLELDHYVATELCTCSVATVFGR</sequence>
<organism evidence="1 2">
    <name type="scientific">Brassica cretica</name>
    <name type="common">Mustard</name>
    <dbReference type="NCBI Taxonomy" id="69181"/>
    <lineage>
        <taxon>Eukaryota</taxon>
        <taxon>Viridiplantae</taxon>
        <taxon>Streptophyta</taxon>
        <taxon>Embryophyta</taxon>
        <taxon>Tracheophyta</taxon>
        <taxon>Spermatophyta</taxon>
        <taxon>Magnoliopsida</taxon>
        <taxon>eudicotyledons</taxon>
        <taxon>Gunneridae</taxon>
        <taxon>Pentapetalae</taxon>
        <taxon>rosids</taxon>
        <taxon>malvids</taxon>
        <taxon>Brassicales</taxon>
        <taxon>Brassicaceae</taxon>
        <taxon>Brassiceae</taxon>
        <taxon>Brassica</taxon>
    </lineage>
</organism>
<evidence type="ECO:0000313" key="2">
    <source>
        <dbReference type="Proteomes" id="UP000712600"/>
    </source>
</evidence>
<dbReference type="EMBL" id="QGKX02000996">
    <property type="protein sequence ID" value="KAF3556079.1"/>
    <property type="molecule type" value="Genomic_DNA"/>
</dbReference>
<reference evidence="1" key="1">
    <citation type="submission" date="2019-12" db="EMBL/GenBank/DDBJ databases">
        <title>Genome sequencing and annotation of Brassica cretica.</title>
        <authorList>
            <person name="Studholme D.J."/>
            <person name="Sarris P."/>
        </authorList>
    </citation>
    <scope>NUCLEOTIDE SEQUENCE</scope>
    <source>
        <strain evidence="1">PFS-109/04</strain>
        <tissue evidence="1">Leaf</tissue>
    </source>
</reference>
<gene>
    <name evidence="1" type="ORF">F2Q69_00011841</name>
</gene>
<name>A0A8S9QZY4_BRACR</name>
<dbReference type="AlphaFoldDB" id="A0A8S9QZY4"/>
<comment type="caution">
    <text evidence="1">The sequence shown here is derived from an EMBL/GenBank/DDBJ whole genome shotgun (WGS) entry which is preliminary data.</text>
</comment>
<accession>A0A8S9QZY4</accession>
<protein>
    <submittedName>
        <fullName evidence="1">Uncharacterized protein</fullName>
    </submittedName>
</protein>
<proteinExistence type="predicted"/>